<keyword evidence="10" id="KW-1185">Reference proteome</keyword>
<name>A0A165HLN2_XYLHT</name>
<dbReference type="EMBL" id="KV407457">
    <property type="protein sequence ID" value="KZF23703.1"/>
    <property type="molecule type" value="Genomic_DNA"/>
</dbReference>
<dbReference type="InterPro" id="IPR036259">
    <property type="entry name" value="MFS_trans_sf"/>
</dbReference>
<gene>
    <name evidence="9" type="ORF">L228DRAFT_229451</name>
</gene>
<evidence type="ECO:0000313" key="9">
    <source>
        <dbReference type="EMBL" id="KZF23703.1"/>
    </source>
</evidence>
<evidence type="ECO:0000259" key="8">
    <source>
        <dbReference type="PROSITE" id="PS50850"/>
    </source>
</evidence>
<dbReference type="InterPro" id="IPR011701">
    <property type="entry name" value="MFS"/>
</dbReference>
<keyword evidence="5 7" id="KW-0472">Membrane</keyword>
<feature type="transmembrane region" description="Helical" evidence="7">
    <location>
        <begin position="178"/>
        <end position="198"/>
    </location>
</feature>
<evidence type="ECO:0000256" key="1">
    <source>
        <dbReference type="ARBA" id="ARBA00004141"/>
    </source>
</evidence>
<feature type="transmembrane region" description="Helical" evidence="7">
    <location>
        <begin position="320"/>
        <end position="341"/>
    </location>
</feature>
<feature type="transmembrane region" description="Helical" evidence="7">
    <location>
        <begin position="122"/>
        <end position="140"/>
    </location>
</feature>
<dbReference type="Proteomes" id="UP000076632">
    <property type="component" value="Unassembled WGS sequence"/>
</dbReference>
<evidence type="ECO:0000256" key="3">
    <source>
        <dbReference type="ARBA" id="ARBA00022692"/>
    </source>
</evidence>
<evidence type="ECO:0000256" key="6">
    <source>
        <dbReference type="SAM" id="MobiDB-lite"/>
    </source>
</evidence>
<dbReference type="PANTHER" id="PTHR23501">
    <property type="entry name" value="MAJOR FACILITATOR SUPERFAMILY"/>
    <property type="match status" value="1"/>
</dbReference>
<feature type="transmembrane region" description="Helical" evidence="7">
    <location>
        <begin position="519"/>
        <end position="539"/>
    </location>
</feature>
<dbReference type="OrthoDB" id="10021397at2759"/>
<reference evidence="9 10" key="1">
    <citation type="journal article" date="2016" name="Fungal Biol.">
        <title>The genome of Xylona heveae provides a window into fungal endophytism.</title>
        <authorList>
            <person name="Gazis R."/>
            <person name="Kuo A."/>
            <person name="Riley R."/>
            <person name="LaButti K."/>
            <person name="Lipzen A."/>
            <person name="Lin J."/>
            <person name="Amirebrahimi M."/>
            <person name="Hesse C.N."/>
            <person name="Spatafora J.W."/>
            <person name="Henrissat B."/>
            <person name="Hainaut M."/>
            <person name="Grigoriev I.V."/>
            <person name="Hibbett D.S."/>
        </authorList>
    </citation>
    <scope>NUCLEOTIDE SEQUENCE [LARGE SCALE GENOMIC DNA]</scope>
    <source>
        <strain evidence="9 10">TC161</strain>
    </source>
</reference>
<keyword evidence="3 7" id="KW-0812">Transmembrane</keyword>
<dbReference type="GO" id="GO:0005886">
    <property type="term" value="C:plasma membrane"/>
    <property type="evidence" value="ECO:0007669"/>
    <property type="project" value="TreeGrafter"/>
</dbReference>
<feature type="transmembrane region" description="Helical" evidence="7">
    <location>
        <begin position="92"/>
        <end position="110"/>
    </location>
</feature>
<dbReference type="FunCoup" id="A0A165HLN2">
    <property type="interactions" value="60"/>
</dbReference>
<dbReference type="GeneID" id="28895637"/>
<proteinExistence type="predicted"/>
<dbReference type="PANTHER" id="PTHR23501:SF177">
    <property type="entry name" value="MAJOR FACILITATOR SUPERFAMILY (MFS) PROFILE DOMAIN-CONTAINING PROTEIN-RELATED"/>
    <property type="match status" value="1"/>
</dbReference>
<dbReference type="Gene3D" id="1.20.1720.10">
    <property type="entry name" value="Multidrug resistance protein D"/>
    <property type="match status" value="1"/>
</dbReference>
<dbReference type="FunFam" id="1.20.1720.10:FF:000012">
    <property type="entry name" value="MFS toxin efflux pump (AflT)"/>
    <property type="match status" value="1"/>
</dbReference>
<dbReference type="InterPro" id="IPR020846">
    <property type="entry name" value="MFS_dom"/>
</dbReference>
<dbReference type="Pfam" id="PF07690">
    <property type="entry name" value="MFS_1"/>
    <property type="match status" value="1"/>
</dbReference>
<dbReference type="InParanoid" id="A0A165HLN2"/>
<feature type="transmembrane region" description="Helical" evidence="7">
    <location>
        <begin position="252"/>
        <end position="271"/>
    </location>
</feature>
<dbReference type="CDD" id="cd17502">
    <property type="entry name" value="MFS_Azr1_MDR_like"/>
    <property type="match status" value="1"/>
</dbReference>
<feature type="compositionally biased region" description="Basic and acidic residues" evidence="6">
    <location>
        <begin position="1"/>
        <end position="30"/>
    </location>
</feature>
<dbReference type="RefSeq" id="XP_018189258.1">
    <property type="nucleotide sequence ID" value="XM_018330500.1"/>
</dbReference>
<dbReference type="FunFam" id="1.20.1250.20:FF:000196">
    <property type="entry name" value="MFS toxin efflux pump (AflT)"/>
    <property type="match status" value="1"/>
</dbReference>
<evidence type="ECO:0000256" key="2">
    <source>
        <dbReference type="ARBA" id="ARBA00022448"/>
    </source>
</evidence>
<evidence type="ECO:0000256" key="5">
    <source>
        <dbReference type="ARBA" id="ARBA00023136"/>
    </source>
</evidence>
<dbReference type="Gene3D" id="1.20.1250.20">
    <property type="entry name" value="MFS general substrate transporter like domains"/>
    <property type="match status" value="1"/>
</dbReference>
<sequence>MSDAKLATDHALERPDADSRPESTLTKEDINSPAESSDGNEKGEEDEYPKGFKLAAVVLALILSVFLAALDMTIIATAIPRITDQFHSLDQVGWYGSAFFLTVASFQSTWGKAYKYFPLKPSFILTILIFELGSLICGVAKDSTTLIVGRAITGLGAAGVISGAYTIIAFTVEPAKRPAFTGILGATYGVASVIGPLLGGAFTDNVSWRWCFYINLPIGGISAVLIFLLFSTPKTARPVEATLLEKFLQMDLFGTFTILAAVVCYLLALQWGGTTKAWSSSDVIGTLVGFGLITILFVIVEWFQGDRALLMPRLLKNRTIAVGCAYAFFLGGCFFTLLYYLPIYFQAVSGVSAAQSGIRNLSLVLACTIFTVMAGGLITAFGHFVPFLILGGVFTTVGAGLIYTLGIGSGHSHWIGYQAIAGIGIGLAIQTPVIAAQAIVEPSDISSSTAMTLFFQTIGGAFCVSAAQSAFANKLLQRILVTAPEVNPALVLATGASELRKVFDPAQLPGILTAYMDGLHVTFALAIALAGLTVPISLLSKWVNIKGKATAGGAA</sequence>
<evidence type="ECO:0000256" key="4">
    <source>
        <dbReference type="ARBA" id="ARBA00022989"/>
    </source>
</evidence>
<feature type="transmembrane region" description="Helical" evidence="7">
    <location>
        <begin position="387"/>
        <end position="407"/>
    </location>
</feature>
<accession>A0A165HLN2</accession>
<dbReference type="OMA" id="TMGAAIW"/>
<feature type="domain" description="Major facilitator superfamily (MFS) profile" evidence="8">
    <location>
        <begin position="57"/>
        <end position="555"/>
    </location>
</feature>
<dbReference type="SUPFAM" id="SSF103473">
    <property type="entry name" value="MFS general substrate transporter"/>
    <property type="match status" value="1"/>
</dbReference>
<feature type="transmembrane region" description="Helical" evidence="7">
    <location>
        <begin position="419"/>
        <end position="439"/>
    </location>
</feature>
<organism evidence="9 10">
    <name type="scientific">Xylona heveae (strain CBS 132557 / TC161)</name>
    <dbReference type="NCBI Taxonomy" id="1328760"/>
    <lineage>
        <taxon>Eukaryota</taxon>
        <taxon>Fungi</taxon>
        <taxon>Dikarya</taxon>
        <taxon>Ascomycota</taxon>
        <taxon>Pezizomycotina</taxon>
        <taxon>Xylonomycetes</taxon>
        <taxon>Xylonales</taxon>
        <taxon>Xylonaceae</taxon>
        <taxon>Xylona</taxon>
    </lineage>
</organism>
<feature type="transmembrane region" description="Helical" evidence="7">
    <location>
        <begin position="152"/>
        <end position="172"/>
    </location>
</feature>
<evidence type="ECO:0000256" key="7">
    <source>
        <dbReference type="SAM" id="Phobius"/>
    </source>
</evidence>
<keyword evidence="2" id="KW-0813">Transport</keyword>
<dbReference type="AlphaFoldDB" id="A0A165HLN2"/>
<feature type="region of interest" description="Disordered" evidence="6">
    <location>
        <begin position="1"/>
        <end position="45"/>
    </location>
</feature>
<protein>
    <submittedName>
        <fullName evidence="9">MFS multidrug transporter-like protein</fullName>
    </submittedName>
</protein>
<evidence type="ECO:0000313" key="10">
    <source>
        <dbReference type="Proteomes" id="UP000076632"/>
    </source>
</evidence>
<dbReference type="PROSITE" id="PS50850">
    <property type="entry name" value="MFS"/>
    <property type="match status" value="1"/>
</dbReference>
<keyword evidence="4 7" id="KW-1133">Transmembrane helix</keyword>
<feature type="transmembrane region" description="Helical" evidence="7">
    <location>
        <begin position="283"/>
        <end position="300"/>
    </location>
</feature>
<feature type="transmembrane region" description="Helical" evidence="7">
    <location>
        <begin position="210"/>
        <end position="232"/>
    </location>
</feature>
<dbReference type="GO" id="GO:0022857">
    <property type="term" value="F:transmembrane transporter activity"/>
    <property type="evidence" value="ECO:0007669"/>
    <property type="project" value="InterPro"/>
</dbReference>
<feature type="transmembrane region" description="Helical" evidence="7">
    <location>
        <begin position="54"/>
        <end position="80"/>
    </location>
</feature>
<dbReference type="STRING" id="1328760.A0A165HLN2"/>
<comment type="subcellular location">
    <subcellularLocation>
        <location evidence="1">Membrane</location>
        <topology evidence="1">Multi-pass membrane protein</topology>
    </subcellularLocation>
</comment>
<feature type="transmembrane region" description="Helical" evidence="7">
    <location>
        <begin position="361"/>
        <end position="381"/>
    </location>
</feature>